<feature type="compositionally biased region" description="Gly residues" evidence="1">
    <location>
        <begin position="304"/>
        <end position="315"/>
    </location>
</feature>
<dbReference type="InParanoid" id="A0A409X9V4"/>
<dbReference type="EMBL" id="NHTK01004253">
    <property type="protein sequence ID" value="PPQ87525.1"/>
    <property type="molecule type" value="Genomic_DNA"/>
</dbReference>
<organism evidence="2 3">
    <name type="scientific">Panaeolus cyanescens</name>
    <dbReference type="NCBI Taxonomy" id="181874"/>
    <lineage>
        <taxon>Eukaryota</taxon>
        <taxon>Fungi</taxon>
        <taxon>Dikarya</taxon>
        <taxon>Basidiomycota</taxon>
        <taxon>Agaricomycotina</taxon>
        <taxon>Agaricomycetes</taxon>
        <taxon>Agaricomycetidae</taxon>
        <taxon>Agaricales</taxon>
        <taxon>Agaricineae</taxon>
        <taxon>Galeropsidaceae</taxon>
        <taxon>Panaeolus</taxon>
    </lineage>
</organism>
<feature type="compositionally biased region" description="Polar residues" evidence="1">
    <location>
        <begin position="263"/>
        <end position="286"/>
    </location>
</feature>
<evidence type="ECO:0000256" key="1">
    <source>
        <dbReference type="SAM" id="MobiDB-lite"/>
    </source>
</evidence>
<gene>
    <name evidence="2" type="ORF">CVT24_011682</name>
</gene>
<protein>
    <submittedName>
        <fullName evidence="2">Uncharacterized protein</fullName>
    </submittedName>
</protein>
<dbReference type="OrthoDB" id="3129852at2759"/>
<accession>A0A409X9V4</accession>
<evidence type="ECO:0000313" key="3">
    <source>
        <dbReference type="Proteomes" id="UP000284842"/>
    </source>
</evidence>
<feature type="region of interest" description="Disordered" evidence="1">
    <location>
        <begin position="261"/>
        <end position="315"/>
    </location>
</feature>
<dbReference type="Proteomes" id="UP000284842">
    <property type="component" value="Unassembled WGS sequence"/>
</dbReference>
<evidence type="ECO:0000313" key="2">
    <source>
        <dbReference type="EMBL" id="PPQ87525.1"/>
    </source>
</evidence>
<sequence length="315" mass="35146">MEEKIVAYFHGDEPSPTYSYRRKEDMITMIKKALPDATFQIVPPQIRKKNELSKHFTAPCPALISGLTALQRNLLVQQRTFATATKAIHFARIYQRPTDFAFFLVDYDLPADEEESLTNVRNMLISCASNQLSKTLPAFLLEHHDALTETLRITNPTLQLREIIQYIFSRINIQGQWIGKGANRSPAFAVRMPTPTLLNDKHSQWIELLKSATYWSSSGIARPQDTLNCNGCKAIDHSSTACPFSTIPGFPSYYSELIRNRAPQPSNSTGELSQPTAGPSLQNLIPEQSKPNDRGNRGGRGRGRGNGGRGRGGRS</sequence>
<keyword evidence="3" id="KW-1185">Reference proteome</keyword>
<dbReference type="AlphaFoldDB" id="A0A409X9V4"/>
<comment type="caution">
    <text evidence="2">The sequence shown here is derived from an EMBL/GenBank/DDBJ whole genome shotgun (WGS) entry which is preliminary data.</text>
</comment>
<proteinExistence type="predicted"/>
<name>A0A409X9V4_9AGAR</name>
<reference evidence="2 3" key="1">
    <citation type="journal article" date="2018" name="Evol. Lett.">
        <title>Horizontal gene cluster transfer increased hallucinogenic mushroom diversity.</title>
        <authorList>
            <person name="Reynolds H.T."/>
            <person name="Vijayakumar V."/>
            <person name="Gluck-Thaler E."/>
            <person name="Korotkin H.B."/>
            <person name="Matheny P.B."/>
            <person name="Slot J.C."/>
        </authorList>
    </citation>
    <scope>NUCLEOTIDE SEQUENCE [LARGE SCALE GENOMIC DNA]</scope>
    <source>
        <strain evidence="2 3">2629</strain>
    </source>
</reference>